<keyword evidence="5" id="KW-1185">Reference proteome</keyword>
<keyword evidence="1" id="KW-0694">RNA-binding</keyword>
<name>A0A177AX06_9BILA</name>
<comment type="caution">
    <text evidence="4">The sequence shown here is derived from an EMBL/GenBank/DDBJ whole genome shotgun (WGS) entry which is preliminary data.</text>
</comment>
<evidence type="ECO:0000256" key="2">
    <source>
        <dbReference type="SAM" id="MobiDB-lite"/>
    </source>
</evidence>
<accession>A0A177AX06</accession>
<dbReference type="PANTHER" id="PTHR23295">
    <property type="entry name" value="NUCLEAR RECEPTOR COACTIVATOR 5-RELATED"/>
    <property type="match status" value="1"/>
</dbReference>
<evidence type="ECO:0000256" key="1">
    <source>
        <dbReference type="PROSITE-ProRule" id="PRU00176"/>
    </source>
</evidence>
<dbReference type="PANTHER" id="PTHR23295:SF6">
    <property type="entry name" value="NEOSIN, ISOFORM A"/>
    <property type="match status" value="1"/>
</dbReference>
<dbReference type="InterPro" id="IPR035979">
    <property type="entry name" value="RBD_domain_sf"/>
</dbReference>
<dbReference type="Gene3D" id="3.40.50.800">
    <property type="entry name" value="Anticodon-binding domain"/>
    <property type="match status" value="1"/>
</dbReference>
<dbReference type="InterPro" id="IPR052600">
    <property type="entry name" value="Nuc_rcpt_coact/corep"/>
</dbReference>
<dbReference type="Gene3D" id="3.30.70.330">
    <property type="match status" value="1"/>
</dbReference>
<dbReference type="SMART" id="SM00360">
    <property type="entry name" value="RRM"/>
    <property type="match status" value="1"/>
</dbReference>
<dbReference type="GO" id="GO:0003723">
    <property type="term" value="F:RNA binding"/>
    <property type="evidence" value="ECO:0007669"/>
    <property type="project" value="UniProtKB-UniRule"/>
</dbReference>
<dbReference type="InterPro" id="IPR036621">
    <property type="entry name" value="Anticodon-bd_dom_sf"/>
</dbReference>
<organism evidence="4 5">
    <name type="scientific">Intoshia linei</name>
    <dbReference type="NCBI Taxonomy" id="1819745"/>
    <lineage>
        <taxon>Eukaryota</taxon>
        <taxon>Metazoa</taxon>
        <taxon>Spiralia</taxon>
        <taxon>Lophotrochozoa</taxon>
        <taxon>Mesozoa</taxon>
        <taxon>Orthonectida</taxon>
        <taxon>Rhopaluridae</taxon>
        <taxon>Intoshia</taxon>
    </lineage>
</organism>
<reference evidence="4 5" key="1">
    <citation type="submission" date="2016-04" db="EMBL/GenBank/DDBJ databases">
        <title>The genome of Intoshia linei affirms orthonectids as highly simplified spiralians.</title>
        <authorList>
            <person name="Mikhailov K.V."/>
            <person name="Slusarev G.S."/>
            <person name="Nikitin M.A."/>
            <person name="Logacheva M.D."/>
            <person name="Penin A."/>
            <person name="Aleoshin V."/>
            <person name="Panchin Y.V."/>
        </authorList>
    </citation>
    <scope>NUCLEOTIDE SEQUENCE [LARGE SCALE GENOMIC DNA]</scope>
    <source>
        <strain evidence="4">Intl2013</strain>
        <tissue evidence="4">Whole animal</tissue>
    </source>
</reference>
<dbReference type="AlphaFoldDB" id="A0A177AX06"/>
<evidence type="ECO:0000313" key="5">
    <source>
        <dbReference type="Proteomes" id="UP000078046"/>
    </source>
</evidence>
<sequence length="386" mass="43216">METNSNAEVSEIKNTIGEVILNKTNDTSSEAINSRLFLGGIDTEAMTSEDVLKTFSSYGQVKGITLLKGYGFVQMSNAEQALHAFEDMKGKSINGSTIDVKLMNKQKLNKDVEIGEDVKAMVVNLHVAIISTNRSLRKYSDYVNSQIIQLGLKSHYFKTSSERDTKNHLDLFSEANISFTIILFEKNKEHNSVHLKDNVGGLEYKHFPLNNALSVIKNYFNNKQMMNLYGGDSNSNFGGMTPDSSTLVCLNLLIAGKELSREQFKLISNYIDKRISNISIQPAASNMNQFMNMLMMINQQNKTPTYPTPAPYVNNISQMTTPYARMNTGNNSDATGRSNYVPNQNPRSNFSTTASKNSYDSRSFYSSLVGYPTTYNYGYQSNNKNI</sequence>
<dbReference type="InterPro" id="IPR000504">
    <property type="entry name" value="RRM_dom"/>
</dbReference>
<dbReference type="EMBL" id="LWCA01001105">
    <property type="protein sequence ID" value="OAF65903.1"/>
    <property type="molecule type" value="Genomic_DNA"/>
</dbReference>
<dbReference type="Pfam" id="PF00076">
    <property type="entry name" value="RRM_1"/>
    <property type="match status" value="1"/>
</dbReference>
<gene>
    <name evidence="4" type="ORF">A3Q56_06389</name>
</gene>
<protein>
    <recommendedName>
        <fullName evidence="3">RRM domain-containing protein</fullName>
    </recommendedName>
</protein>
<feature type="region of interest" description="Disordered" evidence="2">
    <location>
        <begin position="324"/>
        <end position="356"/>
    </location>
</feature>
<dbReference type="PROSITE" id="PS50102">
    <property type="entry name" value="RRM"/>
    <property type="match status" value="1"/>
</dbReference>
<dbReference type="Proteomes" id="UP000078046">
    <property type="component" value="Unassembled WGS sequence"/>
</dbReference>
<dbReference type="SUPFAM" id="SSF54928">
    <property type="entry name" value="RNA-binding domain, RBD"/>
    <property type="match status" value="1"/>
</dbReference>
<evidence type="ECO:0000259" key="3">
    <source>
        <dbReference type="PROSITE" id="PS50102"/>
    </source>
</evidence>
<evidence type="ECO:0000313" key="4">
    <source>
        <dbReference type="EMBL" id="OAF65903.1"/>
    </source>
</evidence>
<proteinExistence type="predicted"/>
<feature type="domain" description="RRM" evidence="3">
    <location>
        <begin position="34"/>
        <end position="105"/>
    </location>
</feature>
<dbReference type="InterPro" id="IPR012677">
    <property type="entry name" value="Nucleotide-bd_a/b_plait_sf"/>
</dbReference>
<dbReference type="OrthoDB" id="6730379at2759"/>